<comment type="similarity">
    <text evidence="1">Belongs to the sigma-70 factor family. ECF subfamily.</text>
</comment>
<sequence>MPGLECMTLQPSSNRLSDWFRQWRRPLLKFLASRSAVPASDLDDVAQEVFLRLMRYSREDLVEHPQAYLFKIASNVAAERALRIRHSRPHESRWLEDLRAEDRPPDTVARAAAQAEIERALNTLAAREREVLKQQFFEGLGHAEIAERLGTSRRNVKRIVIRSYRKLREELDPALLEVIHGAD</sequence>
<evidence type="ECO:0000256" key="4">
    <source>
        <dbReference type="ARBA" id="ARBA00023125"/>
    </source>
</evidence>
<accession>A0A829YH73</accession>
<dbReference type="InterPro" id="IPR039425">
    <property type="entry name" value="RNA_pol_sigma-70-like"/>
</dbReference>
<feature type="domain" description="RNA polymerase sigma-70 region 2" evidence="6">
    <location>
        <begin position="25"/>
        <end position="80"/>
    </location>
</feature>
<dbReference type="InterPro" id="IPR007627">
    <property type="entry name" value="RNA_pol_sigma70_r2"/>
</dbReference>
<dbReference type="Gene3D" id="1.10.1740.10">
    <property type="match status" value="1"/>
</dbReference>
<name>A0A829YH73_9GAMM</name>
<dbReference type="PANTHER" id="PTHR43133:SF63">
    <property type="entry name" value="RNA POLYMERASE SIGMA FACTOR FECI-RELATED"/>
    <property type="match status" value="1"/>
</dbReference>
<dbReference type="Pfam" id="PF04545">
    <property type="entry name" value="Sigma70_r4"/>
    <property type="match status" value="1"/>
</dbReference>
<dbReference type="InterPro" id="IPR007630">
    <property type="entry name" value="RNA_pol_sigma70_r4"/>
</dbReference>
<evidence type="ECO:0008006" key="10">
    <source>
        <dbReference type="Google" id="ProtNLM"/>
    </source>
</evidence>
<protein>
    <recommendedName>
        <fullName evidence="10">Sigma-70 family RNA polymerase sigma factor</fullName>
    </recommendedName>
</protein>
<keyword evidence="4" id="KW-0238">DNA-binding</keyword>
<dbReference type="AlphaFoldDB" id="A0A829YH73"/>
<evidence type="ECO:0000256" key="2">
    <source>
        <dbReference type="ARBA" id="ARBA00023015"/>
    </source>
</evidence>
<dbReference type="GO" id="GO:0003677">
    <property type="term" value="F:DNA binding"/>
    <property type="evidence" value="ECO:0007669"/>
    <property type="project" value="UniProtKB-KW"/>
</dbReference>
<dbReference type="GO" id="GO:0006352">
    <property type="term" value="P:DNA-templated transcription initiation"/>
    <property type="evidence" value="ECO:0007669"/>
    <property type="project" value="InterPro"/>
</dbReference>
<keyword evidence="9" id="KW-1185">Reference proteome</keyword>
<keyword evidence="2" id="KW-0805">Transcription regulation</keyword>
<evidence type="ECO:0000259" key="6">
    <source>
        <dbReference type="Pfam" id="PF04542"/>
    </source>
</evidence>
<keyword evidence="3" id="KW-0731">Sigma factor</keyword>
<dbReference type="NCBIfam" id="TIGR02937">
    <property type="entry name" value="sigma70-ECF"/>
    <property type="match status" value="1"/>
</dbReference>
<proteinExistence type="inferred from homology"/>
<dbReference type="GO" id="GO:0016987">
    <property type="term" value="F:sigma factor activity"/>
    <property type="evidence" value="ECO:0007669"/>
    <property type="project" value="UniProtKB-KW"/>
</dbReference>
<feature type="domain" description="RNA polymerase sigma-70 region 4" evidence="7">
    <location>
        <begin position="120"/>
        <end position="169"/>
    </location>
</feature>
<dbReference type="Pfam" id="PF04542">
    <property type="entry name" value="Sigma70_r2"/>
    <property type="match status" value="1"/>
</dbReference>
<evidence type="ECO:0000256" key="3">
    <source>
        <dbReference type="ARBA" id="ARBA00023082"/>
    </source>
</evidence>
<comment type="caution">
    <text evidence="8">The sequence shown here is derived from an EMBL/GenBank/DDBJ whole genome shotgun (WGS) entry which is preliminary data.</text>
</comment>
<dbReference type="Gene3D" id="1.10.10.10">
    <property type="entry name" value="Winged helix-like DNA-binding domain superfamily/Winged helix DNA-binding domain"/>
    <property type="match status" value="1"/>
</dbReference>
<evidence type="ECO:0000313" key="8">
    <source>
        <dbReference type="EMBL" id="GFE82594.1"/>
    </source>
</evidence>
<dbReference type="PANTHER" id="PTHR43133">
    <property type="entry name" value="RNA POLYMERASE ECF-TYPE SIGMA FACTO"/>
    <property type="match status" value="1"/>
</dbReference>
<dbReference type="InterPro" id="IPR013324">
    <property type="entry name" value="RNA_pol_sigma_r3/r4-like"/>
</dbReference>
<dbReference type="SUPFAM" id="SSF88659">
    <property type="entry name" value="Sigma3 and sigma4 domains of RNA polymerase sigma factors"/>
    <property type="match status" value="1"/>
</dbReference>
<dbReference type="SUPFAM" id="SSF88946">
    <property type="entry name" value="Sigma2 domain of RNA polymerase sigma factors"/>
    <property type="match status" value="1"/>
</dbReference>
<organism evidence="8 9">
    <name type="scientific">Steroidobacter agaridevorans</name>
    <dbReference type="NCBI Taxonomy" id="2695856"/>
    <lineage>
        <taxon>Bacteria</taxon>
        <taxon>Pseudomonadati</taxon>
        <taxon>Pseudomonadota</taxon>
        <taxon>Gammaproteobacteria</taxon>
        <taxon>Steroidobacterales</taxon>
        <taxon>Steroidobacteraceae</taxon>
        <taxon>Steroidobacter</taxon>
    </lineage>
</organism>
<evidence type="ECO:0000259" key="7">
    <source>
        <dbReference type="Pfam" id="PF04545"/>
    </source>
</evidence>
<reference evidence="9" key="1">
    <citation type="submission" date="2020-01" db="EMBL/GenBank/DDBJ databases">
        <title>'Steroidobacter agaridevorans' sp. nov., agar-degrading bacteria isolated from rhizosphere soils.</title>
        <authorList>
            <person name="Ikenaga M."/>
            <person name="Kataoka M."/>
            <person name="Murouchi A."/>
            <person name="Katsuragi S."/>
            <person name="Sakai M."/>
        </authorList>
    </citation>
    <scope>NUCLEOTIDE SEQUENCE [LARGE SCALE GENOMIC DNA]</scope>
    <source>
        <strain evidence="9">YU21-B</strain>
    </source>
</reference>
<dbReference type="InterPro" id="IPR036388">
    <property type="entry name" value="WH-like_DNA-bd_sf"/>
</dbReference>
<evidence type="ECO:0000313" key="9">
    <source>
        <dbReference type="Proteomes" id="UP000445000"/>
    </source>
</evidence>
<evidence type="ECO:0000256" key="1">
    <source>
        <dbReference type="ARBA" id="ARBA00010641"/>
    </source>
</evidence>
<dbReference type="CDD" id="cd06171">
    <property type="entry name" value="Sigma70_r4"/>
    <property type="match status" value="1"/>
</dbReference>
<dbReference type="InterPro" id="IPR014284">
    <property type="entry name" value="RNA_pol_sigma-70_dom"/>
</dbReference>
<dbReference type="InterPro" id="IPR013325">
    <property type="entry name" value="RNA_pol_sigma_r2"/>
</dbReference>
<gene>
    <name evidence="8" type="ORF">GCM10011487_45940</name>
</gene>
<dbReference type="EMBL" id="BLJN01000004">
    <property type="protein sequence ID" value="GFE82594.1"/>
    <property type="molecule type" value="Genomic_DNA"/>
</dbReference>
<keyword evidence="5" id="KW-0804">Transcription</keyword>
<dbReference type="Proteomes" id="UP000445000">
    <property type="component" value="Unassembled WGS sequence"/>
</dbReference>
<evidence type="ECO:0000256" key="5">
    <source>
        <dbReference type="ARBA" id="ARBA00023163"/>
    </source>
</evidence>